<name>A0A7G9GPY9_9FIRM</name>
<sequence length="201" mass="23316">MLVILKLADMIVNYLYDRNIIEDDIEIYRHGIALYISESISFSSIIVISLFTRHTLYTIGYILLFSKMRETFGGFHCKSFLTCNLTYITIYILFELLLIIMVPQYIQIISSIVCTAIIWKLAPVDHANKLLSETMKKRFSKEAKGLIVITLVCFYLISFINKNMSLTIWYCILINAILLIKGKLVRNYEEKINGENCETIL</sequence>
<keyword evidence="5" id="KW-0378">Hydrolase</keyword>
<dbReference type="RefSeq" id="WP_117454021.1">
    <property type="nucleotide sequence ID" value="NZ_CP060636.1"/>
</dbReference>
<keyword evidence="7 8" id="KW-0472">Membrane</keyword>
<dbReference type="AlphaFoldDB" id="A0A7G9GPY9"/>
<keyword evidence="2" id="KW-0673">Quorum sensing</keyword>
<dbReference type="Proteomes" id="UP000515856">
    <property type="component" value="Chromosome"/>
</dbReference>
<feature type="transmembrane region" description="Helical" evidence="8">
    <location>
        <begin position="40"/>
        <end position="65"/>
    </location>
</feature>
<proteinExistence type="predicted"/>
<dbReference type="EMBL" id="CP060636">
    <property type="protein sequence ID" value="QNM12871.1"/>
    <property type="molecule type" value="Genomic_DNA"/>
</dbReference>
<reference evidence="9 10" key="1">
    <citation type="submission" date="2020-08" db="EMBL/GenBank/DDBJ databases">
        <authorList>
            <person name="Liu C."/>
            <person name="Sun Q."/>
        </authorList>
    </citation>
    <scope>NUCLEOTIDE SEQUENCE [LARGE SCALE GENOMIC DNA]</scope>
    <source>
        <strain evidence="9 10">NSJ-61</strain>
    </source>
</reference>
<feature type="transmembrane region" description="Helical" evidence="8">
    <location>
        <begin position="143"/>
        <end position="160"/>
    </location>
</feature>
<dbReference type="SMART" id="SM00793">
    <property type="entry name" value="AgrB"/>
    <property type="match status" value="1"/>
</dbReference>
<gene>
    <name evidence="9" type="ORF">H9Q80_02655</name>
</gene>
<feature type="transmembrane region" description="Helical" evidence="8">
    <location>
        <begin position="77"/>
        <end position="99"/>
    </location>
</feature>
<dbReference type="GO" id="GO:0006508">
    <property type="term" value="P:proteolysis"/>
    <property type="evidence" value="ECO:0007669"/>
    <property type="project" value="UniProtKB-KW"/>
</dbReference>
<keyword evidence="10" id="KW-1185">Reference proteome</keyword>
<keyword evidence="3" id="KW-0645">Protease</keyword>
<evidence type="ECO:0000256" key="4">
    <source>
        <dbReference type="ARBA" id="ARBA00022692"/>
    </source>
</evidence>
<evidence type="ECO:0000256" key="3">
    <source>
        <dbReference type="ARBA" id="ARBA00022670"/>
    </source>
</evidence>
<dbReference type="GO" id="GO:0009372">
    <property type="term" value="P:quorum sensing"/>
    <property type="evidence" value="ECO:0007669"/>
    <property type="project" value="UniProtKB-KW"/>
</dbReference>
<keyword evidence="4 8" id="KW-0812">Transmembrane</keyword>
<dbReference type="KEGG" id="ehn:H9Q80_02655"/>
<dbReference type="Pfam" id="PF04647">
    <property type="entry name" value="AgrB"/>
    <property type="match status" value="1"/>
</dbReference>
<evidence type="ECO:0000256" key="7">
    <source>
        <dbReference type="ARBA" id="ARBA00023136"/>
    </source>
</evidence>
<evidence type="ECO:0000256" key="5">
    <source>
        <dbReference type="ARBA" id="ARBA00022801"/>
    </source>
</evidence>
<feature type="transmembrane region" description="Helical" evidence="8">
    <location>
        <begin position="105"/>
        <end position="122"/>
    </location>
</feature>
<evidence type="ECO:0000256" key="6">
    <source>
        <dbReference type="ARBA" id="ARBA00022989"/>
    </source>
</evidence>
<evidence type="ECO:0000256" key="2">
    <source>
        <dbReference type="ARBA" id="ARBA00022654"/>
    </source>
</evidence>
<accession>A0A7G9GPY9</accession>
<dbReference type="InterPro" id="IPR006741">
    <property type="entry name" value="AgrB"/>
</dbReference>
<protein>
    <submittedName>
        <fullName evidence="9">Accessory gene regulator B family protein</fullName>
    </submittedName>
</protein>
<dbReference type="GO" id="GO:0016020">
    <property type="term" value="C:membrane"/>
    <property type="evidence" value="ECO:0007669"/>
    <property type="project" value="InterPro"/>
</dbReference>
<evidence type="ECO:0000313" key="10">
    <source>
        <dbReference type="Proteomes" id="UP000515856"/>
    </source>
</evidence>
<organism evidence="9 10">
    <name type="scientific">[Eubacterium] hominis</name>
    <dbReference type="NCBI Taxonomy" id="2764325"/>
    <lineage>
        <taxon>Bacteria</taxon>
        <taxon>Bacillati</taxon>
        <taxon>Bacillota</taxon>
        <taxon>Erysipelotrichia</taxon>
        <taxon>Erysipelotrichales</taxon>
        <taxon>Erysipelotrichaceae</taxon>
        <taxon>Amedibacillus</taxon>
    </lineage>
</organism>
<dbReference type="GO" id="GO:0008233">
    <property type="term" value="F:peptidase activity"/>
    <property type="evidence" value="ECO:0007669"/>
    <property type="project" value="UniProtKB-KW"/>
</dbReference>
<keyword evidence="6 8" id="KW-1133">Transmembrane helix</keyword>
<keyword evidence="1" id="KW-1003">Cell membrane</keyword>
<feature type="transmembrane region" description="Helical" evidence="8">
    <location>
        <begin position="166"/>
        <end position="184"/>
    </location>
</feature>
<evidence type="ECO:0000256" key="8">
    <source>
        <dbReference type="SAM" id="Phobius"/>
    </source>
</evidence>
<evidence type="ECO:0000256" key="1">
    <source>
        <dbReference type="ARBA" id="ARBA00022475"/>
    </source>
</evidence>
<evidence type="ECO:0000313" key="9">
    <source>
        <dbReference type="EMBL" id="QNM12871.1"/>
    </source>
</evidence>